<comment type="caution">
    <text evidence="4">The sequence shown here is derived from an EMBL/GenBank/DDBJ whole genome shotgun (WGS) entry which is preliminary data.</text>
</comment>
<name>A0A9D2VG67_9BURK</name>
<reference evidence="5 7" key="1">
    <citation type="submission" date="2020-03" db="EMBL/GenBank/DDBJ databases">
        <title>Genomic Encyclopedia of Type Strains, Phase IV (KMG-IV): sequencing the most valuable type-strain genomes for metagenomic binning, comparative biology and taxonomic classification.</title>
        <authorList>
            <person name="Goeker M."/>
        </authorList>
    </citation>
    <scope>NUCLEOTIDE SEQUENCE [LARGE SCALE GENOMIC DNA]</scope>
    <source>
        <strain evidence="5 7">DSM 26613</strain>
    </source>
</reference>
<dbReference type="RefSeq" id="WP_167662066.1">
    <property type="nucleotide sequence ID" value="NZ_BMCQ01000007.1"/>
</dbReference>
<dbReference type="SMART" id="SM00062">
    <property type="entry name" value="PBPb"/>
    <property type="match status" value="1"/>
</dbReference>
<evidence type="ECO:0000256" key="1">
    <source>
        <dbReference type="ARBA" id="ARBA00022729"/>
    </source>
</evidence>
<dbReference type="Pfam" id="PF00497">
    <property type="entry name" value="SBP_bac_3"/>
    <property type="match status" value="1"/>
</dbReference>
<evidence type="ECO:0000313" key="5">
    <source>
        <dbReference type="EMBL" id="NJB66133.1"/>
    </source>
</evidence>
<organism evidence="4 6">
    <name type="scientific">Paenalcaligenes hominis</name>
    <dbReference type="NCBI Taxonomy" id="643674"/>
    <lineage>
        <taxon>Bacteria</taxon>
        <taxon>Pseudomonadati</taxon>
        <taxon>Pseudomonadota</taxon>
        <taxon>Betaproteobacteria</taxon>
        <taxon>Burkholderiales</taxon>
        <taxon>Alcaligenaceae</taxon>
        <taxon>Paenalcaligenes</taxon>
    </lineage>
</organism>
<evidence type="ECO:0000313" key="6">
    <source>
        <dbReference type="Proteomes" id="UP000700248"/>
    </source>
</evidence>
<dbReference type="PANTHER" id="PTHR35936">
    <property type="entry name" value="MEMBRANE-BOUND LYTIC MUREIN TRANSGLYCOSYLASE F"/>
    <property type="match status" value="1"/>
</dbReference>
<proteinExistence type="predicted"/>
<dbReference type="SUPFAM" id="SSF53850">
    <property type="entry name" value="Periplasmic binding protein-like II"/>
    <property type="match status" value="1"/>
</dbReference>
<protein>
    <submittedName>
        <fullName evidence="5">Lysine/arginine/ornithine transport system substrate-binding protein</fullName>
    </submittedName>
    <submittedName>
        <fullName evidence="4">Transporter substrate-binding domain-containing protein</fullName>
    </submittedName>
</protein>
<evidence type="ECO:0000313" key="4">
    <source>
        <dbReference type="EMBL" id="HJH24223.1"/>
    </source>
</evidence>
<gene>
    <name evidence="5" type="ORF">GGR41_002395</name>
    <name evidence="4" type="ORF">K8U84_06695</name>
</gene>
<evidence type="ECO:0000313" key="7">
    <source>
        <dbReference type="Proteomes" id="UP000783934"/>
    </source>
</evidence>
<dbReference type="PANTHER" id="PTHR35936:SF13">
    <property type="entry name" value="HISTIDINE-BINDING PERIPLASMIC PROTEIN"/>
    <property type="match status" value="1"/>
</dbReference>
<dbReference type="EMBL" id="DYTQ01000076">
    <property type="protein sequence ID" value="HJH24223.1"/>
    <property type="molecule type" value="Genomic_DNA"/>
</dbReference>
<feature type="chain" id="PRO_5038626555" evidence="2">
    <location>
        <begin position="23"/>
        <end position="264"/>
    </location>
</feature>
<reference evidence="4" key="3">
    <citation type="submission" date="2021-09" db="EMBL/GenBank/DDBJ databases">
        <authorList>
            <person name="Gilroy R."/>
        </authorList>
    </citation>
    <scope>NUCLEOTIDE SEQUENCE</scope>
    <source>
        <strain evidence="4">CHK175-13533</strain>
    </source>
</reference>
<dbReference type="InterPro" id="IPR001638">
    <property type="entry name" value="Solute-binding_3/MltF_N"/>
</dbReference>
<reference evidence="4" key="2">
    <citation type="journal article" date="2021" name="PeerJ">
        <title>Extensive microbial diversity within the chicken gut microbiome revealed by metagenomics and culture.</title>
        <authorList>
            <person name="Gilroy R."/>
            <person name="Ravi A."/>
            <person name="Getino M."/>
            <person name="Pursley I."/>
            <person name="Horton D.L."/>
            <person name="Alikhan N.F."/>
            <person name="Baker D."/>
            <person name="Gharbi K."/>
            <person name="Hall N."/>
            <person name="Watson M."/>
            <person name="Adriaenssens E.M."/>
            <person name="Foster-Nyarko E."/>
            <person name="Jarju S."/>
            <person name="Secka A."/>
            <person name="Antonio M."/>
            <person name="Oren A."/>
            <person name="Chaudhuri R.R."/>
            <person name="La Ragione R."/>
            <person name="Hildebrand F."/>
            <person name="Pallen M.J."/>
        </authorList>
    </citation>
    <scope>NUCLEOTIDE SEQUENCE</scope>
    <source>
        <strain evidence="4">CHK175-13533</strain>
    </source>
</reference>
<dbReference type="Gene3D" id="3.40.190.10">
    <property type="entry name" value="Periplasmic binding protein-like II"/>
    <property type="match status" value="2"/>
</dbReference>
<evidence type="ECO:0000256" key="2">
    <source>
        <dbReference type="SAM" id="SignalP"/>
    </source>
</evidence>
<dbReference type="EMBL" id="JAATIZ010000005">
    <property type="protein sequence ID" value="NJB66133.1"/>
    <property type="molecule type" value="Genomic_DNA"/>
</dbReference>
<dbReference type="AlphaFoldDB" id="A0A9D2VG67"/>
<evidence type="ECO:0000259" key="3">
    <source>
        <dbReference type="SMART" id="SM00062"/>
    </source>
</evidence>
<accession>A0A9D2VG67</accession>
<keyword evidence="7" id="KW-1185">Reference proteome</keyword>
<dbReference type="Proteomes" id="UP000783934">
    <property type="component" value="Unassembled WGS sequence"/>
</dbReference>
<feature type="signal peptide" evidence="2">
    <location>
        <begin position="1"/>
        <end position="22"/>
    </location>
</feature>
<feature type="domain" description="Solute-binding protein family 3/N-terminal" evidence="3">
    <location>
        <begin position="27"/>
        <end position="256"/>
    </location>
</feature>
<keyword evidence="1 2" id="KW-0732">Signal</keyword>
<dbReference type="Proteomes" id="UP000700248">
    <property type="component" value="Unassembled WGS sequence"/>
</dbReference>
<sequence length="264" mass="28791">MKKNLLRLALAALFTVSAATQAADLKEIRIATEAGYPPFEFIAPNGEIQGFNIDIGNEICKRLEAKCVWIDQSFDSLIPGLQARKFDLANSTMTATDARRKVIDFTTPLYIVASRLVASKDKNLEPTAESLKGLRIGVQQGTTMETYARKEWAPKGVQIIAYPSYTNAFTDLAAGRIDASFQEAPNAVDGFLDKPEGANFHLTGAVINNSPILNEPIAIGLRKGNKELKAAVDDAIKAMLADGTIQQFSEKYFQPQTIELPSGH</sequence>